<dbReference type="OrthoDB" id="10021397at2759"/>
<gene>
    <name evidence="8" type="ORF">MELLADRAFT_72481</name>
</gene>
<keyword evidence="9" id="KW-1185">Reference proteome</keyword>
<name>F4RUL5_MELLP</name>
<dbReference type="FunFam" id="1.20.1250.20:FF:000196">
    <property type="entry name" value="MFS toxin efflux pump (AflT)"/>
    <property type="match status" value="1"/>
</dbReference>
<evidence type="ECO:0000259" key="7">
    <source>
        <dbReference type="PROSITE" id="PS50850"/>
    </source>
</evidence>
<keyword evidence="4 6" id="KW-0472">Membrane</keyword>
<feature type="transmembrane region" description="Helical" evidence="6">
    <location>
        <begin position="433"/>
        <end position="452"/>
    </location>
</feature>
<dbReference type="PRINTS" id="PR01036">
    <property type="entry name" value="TCRTETB"/>
</dbReference>
<protein>
    <recommendedName>
        <fullName evidence="7">Major facilitator superfamily (MFS) profile domain-containing protein</fullName>
    </recommendedName>
</protein>
<feature type="transmembrane region" description="Helical" evidence="6">
    <location>
        <begin position="257"/>
        <end position="280"/>
    </location>
</feature>
<feature type="transmembrane region" description="Helical" evidence="6">
    <location>
        <begin position="197"/>
        <end position="218"/>
    </location>
</feature>
<dbReference type="PROSITE" id="PS50850">
    <property type="entry name" value="MFS"/>
    <property type="match status" value="1"/>
</dbReference>
<dbReference type="GeneID" id="18932111"/>
<dbReference type="RefSeq" id="XP_007412745.1">
    <property type="nucleotide sequence ID" value="XM_007412683.1"/>
</dbReference>
<evidence type="ECO:0000313" key="9">
    <source>
        <dbReference type="Proteomes" id="UP000001072"/>
    </source>
</evidence>
<dbReference type="HOGENOM" id="CLU_000960_22_1_1"/>
<dbReference type="InterPro" id="IPR036259">
    <property type="entry name" value="MFS_trans_sf"/>
</dbReference>
<dbReference type="eggNOG" id="KOG0254">
    <property type="taxonomic scope" value="Eukaryota"/>
</dbReference>
<feature type="transmembrane region" description="Helical" evidence="6">
    <location>
        <begin position="230"/>
        <end position="251"/>
    </location>
</feature>
<dbReference type="Pfam" id="PF07690">
    <property type="entry name" value="MFS_1"/>
    <property type="match status" value="1"/>
</dbReference>
<feature type="transmembrane region" description="Helical" evidence="6">
    <location>
        <begin position="324"/>
        <end position="343"/>
    </location>
</feature>
<reference evidence="9" key="1">
    <citation type="journal article" date="2011" name="Proc. Natl. Acad. Sci. U.S.A.">
        <title>Obligate biotrophy features unraveled by the genomic analysis of rust fungi.</title>
        <authorList>
            <person name="Duplessis S."/>
            <person name="Cuomo C.A."/>
            <person name="Lin Y.-C."/>
            <person name="Aerts A."/>
            <person name="Tisserant E."/>
            <person name="Veneault-Fourrey C."/>
            <person name="Joly D.L."/>
            <person name="Hacquard S."/>
            <person name="Amselem J."/>
            <person name="Cantarel B.L."/>
            <person name="Chiu R."/>
            <person name="Coutinho P.M."/>
            <person name="Feau N."/>
            <person name="Field M."/>
            <person name="Frey P."/>
            <person name="Gelhaye E."/>
            <person name="Goldberg J."/>
            <person name="Grabherr M.G."/>
            <person name="Kodira C.D."/>
            <person name="Kohler A."/>
            <person name="Kuees U."/>
            <person name="Lindquist E.A."/>
            <person name="Lucas S.M."/>
            <person name="Mago R."/>
            <person name="Mauceli E."/>
            <person name="Morin E."/>
            <person name="Murat C."/>
            <person name="Pangilinan J.L."/>
            <person name="Park R."/>
            <person name="Pearson M."/>
            <person name="Quesneville H."/>
            <person name="Rouhier N."/>
            <person name="Sakthikumar S."/>
            <person name="Salamov A.A."/>
            <person name="Schmutz J."/>
            <person name="Selles B."/>
            <person name="Shapiro H."/>
            <person name="Tanguay P."/>
            <person name="Tuskan G.A."/>
            <person name="Henrissat B."/>
            <person name="Van de Peer Y."/>
            <person name="Rouze P."/>
            <person name="Ellis J.G."/>
            <person name="Dodds P.N."/>
            <person name="Schein J.E."/>
            <person name="Zhong S."/>
            <person name="Hamelin R.C."/>
            <person name="Grigoriev I.V."/>
            <person name="Szabo L.J."/>
            <person name="Martin F."/>
        </authorList>
    </citation>
    <scope>NUCLEOTIDE SEQUENCE [LARGE SCALE GENOMIC DNA]</scope>
    <source>
        <strain evidence="9">98AG31 / pathotype 3-4-7</strain>
    </source>
</reference>
<feature type="transmembrane region" description="Helical" evidence="6">
    <location>
        <begin position="459"/>
        <end position="479"/>
    </location>
</feature>
<comment type="subcellular location">
    <subcellularLocation>
        <location evidence="1">Membrane</location>
        <topology evidence="1">Multi-pass membrane protein</topology>
    </subcellularLocation>
</comment>
<evidence type="ECO:0000313" key="8">
    <source>
        <dbReference type="EMBL" id="EGG03952.1"/>
    </source>
</evidence>
<dbReference type="VEuPathDB" id="FungiDB:MELLADRAFT_72481"/>
<feature type="transmembrane region" description="Helical" evidence="6">
    <location>
        <begin position="491"/>
        <end position="512"/>
    </location>
</feature>
<feature type="domain" description="Major facilitator superfamily (MFS) profile" evidence="7">
    <location>
        <begin position="107"/>
        <end position="618"/>
    </location>
</feature>
<feature type="transmembrane region" description="Helical" evidence="6">
    <location>
        <begin position="171"/>
        <end position="191"/>
    </location>
</feature>
<feature type="transmembrane region" description="Helical" evidence="6">
    <location>
        <begin position="395"/>
        <end position="421"/>
    </location>
</feature>
<evidence type="ECO:0000256" key="5">
    <source>
        <dbReference type="SAM" id="MobiDB-lite"/>
    </source>
</evidence>
<keyword evidence="3 6" id="KW-1133">Transmembrane helix</keyword>
<dbReference type="GO" id="GO:0005886">
    <property type="term" value="C:plasma membrane"/>
    <property type="evidence" value="ECO:0007669"/>
    <property type="project" value="TreeGrafter"/>
</dbReference>
<feature type="region of interest" description="Disordered" evidence="5">
    <location>
        <begin position="1"/>
        <end position="49"/>
    </location>
</feature>
<feature type="transmembrane region" description="Helical" evidence="6">
    <location>
        <begin position="596"/>
        <end position="614"/>
    </location>
</feature>
<dbReference type="PANTHER" id="PTHR23501">
    <property type="entry name" value="MAJOR FACILITATOR SUPERFAMILY"/>
    <property type="match status" value="1"/>
</dbReference>
<feature type="transmembrane region" description="Helical" evidence="6">
    <location>
        <begin position="144"/>
        <end position="164"/>
    </location>
</feature>
<dbReference type="InterPro" id="IPR020846">
    <property type="entry name" value="MFS_dom"/>
</dbReference>
<feature type="transmembrane region" description="Helical" evidence="6">
    <location>
        <begin position="355"/>
        <end position="374"/>
    </location>
</feature>
<organism evidence="9">
    <name type="scientific">Melampsora larici-populina (strain 98AG31 / pathotype 3-4-7)</name>
    <name type="common">Poplar leaf rust fungus</name>
    <dbReference type="NCBI Taxonomy" id="747676"/>
    <lineage>
        <taxon>Eukaryota</taxon>
        <taxon>Fungi</taxon>
        <taxon>Dikarya</taxon>
        <taxon>Basidiomycota</taxon>
        <taxon>Pucciniomycotina</taxon>
        <taxon>Pucciniomycetes</taxon>
        <taxon>Pucciniales</taxon>
        <taxon>Melampsoraceae</taxon>
        <taxon>Melampsora</taxon>
    </lineage>
</organism>
<keyword evidence="2 6" id="KW-0812">Transmembrane</keyword>
<evidence type="ECO:0000256" key="3">
    <source>
        <dbReference type="ARBA" id="ARBA00022989"/>
    </source>
</evidence>
<proteinExistence type="predicted"/>
<evidence type="ECO:0000256" key="4">
    <source>
        <dbReference type="ARBA" id="ARBA00023136"/>
    </source>
</evidence>
<accession>F4RUL5</accession>
<dbReference type="KEGG" id="mlr:MELLADRAFT_72481"/>
<dbReference type="AlphaFoldDB" id="F4RUL5"/>
<dbReference type="PANTHER" id="PTHR23501:SF198">
    <property type="entry name" value="AZOLE RESISTANCE PROTEIN 1-RELATED"/>
    <property type="match status" value="1"/>
</dbReference>
<feature type="transmembrane region" description="Helical" evidence="6">
    <location>
        <begin position="524"/>
        <end position="547"/>
    </location>
</feature>
<evidence type="ECO:0000256" key="1">
    <source>
        <dbReference type="ARBA" id="ARBA00004141"/>
    </source>
</evidence>
<dbReference type="Gene3D" id="1.20.1720.10">
    <property type="entry name" value="Multidrug resistance protein D"/>
    <property type="match status" value="1"/>
</dbReference>
<dbReference type="InterPro" id="IPR011701">
    <property type="entry name" value="MFS"/>
</dbReference>
<dbReference type="GO" id="GO:0022857">
    <property type="term" value="F:transmembrane transporter activity"/>
    <property type="evidence" value="ECO:0007669"/>
    <property type="project" value="InterPro"/>
</dbReference>
<dbReference type="EMBL" id="GL883121">
    <property type="protein sequence ID" value="EGG03952.1"/>
    <property type="molecule type" value="Genomic_DNA"/>
</dbReference>
<sequence length="631" mass="68311">MSDPKVSTPPTPEPKQNPSESYEDDTIEAGVIPPHTNQIPQDRNAAEAITPEKLPAEDHKSFLNEAPNSPDLKIKIESDEKGGELTDQLNDGSQRNTILRGKRLALAFVGMLLSVFLISLDQTILSPALPVIASSFDALDQIGWIASAYLITQVSFLLLYAQLLVTYNRRWIFVAAIFIFELGSLICAVSPNLISLIIGRAVSGLGAAGILISCLSIIADITELQDRPKLLGSFGAVFATSSVVGPLLGGALTDRLSWRWCFWINLPCGAITVLSIFLLIPNTPSPPLSEKLLELVDHRWNSITFGKWVPPHHSVLHKLGSLDFVGAFLMVGLIILLVLPLQWGGNKYPWDSGVVIGTLCGFGVMLTAFLLWEWKGVDAKNGRGLLPFRLFRSRTQVGACLQAFFIKLSMLSVVYFLPIYFQVVQHASATKSGIDLIPLMLSIVFCSGLAGFAISHTGYYWPALSVGSVILTIGTALLYTLDEYASNAKVIGFQILVGGGLGFILQNVTVAIQANVEDKDIPQATSLSSFSQLIGGVIGIAVAQTIFNNALSVNLEKYAPDAPAALIRSSLEEIGQLRDSLKPGVIHAYTESLKQVYILGIVCGVACFFAAFLVKSKNIKKRKNQTSKEAV</sequence>
<feature type="transmembrane region" description="Helical" evidence="6">
    <location>
        <begin position="104"/>
        <end position="124"/>
    </location>
</feature>
<dbReference type="Gene3D" id="1.20.1250.20">
    <property type="entry name" value="MFS general substrate transporter like domains"/>
    <property type="match status" value="1"/>
</dbReference>
<dbReference type="Proteomes" id="UP000001072">
    <property type="component" value="Unassembled WGS sequence"/>
</dbReference>
<dbReference type="InParanoid" id="F4RUL5"/>
<evidence type="ECO:0000256" key="6">
    <source>
        <dbReference type="SAM" id="Phobius"/>
    </source>
</evidence>
<evidence type="ECO:0000256" key="2">
    <source>
        <dbReference type="ARBA" id="ARBA00022692"/>
    </source>
</evidence>
<dbReference type="CDD" id="cd17502">
    <property type="entry name" value="MFS_Azr1_MDR_like"/>
    <property type="match status" value="1"/>
</dbReference>
<dbReference type="SUPFAM" id="SSF103473">
    <property type="entry name" value="MFS general substrate transporter"/>
    <property type="match status" value="2"/>
</dbReference>